<organism evidence="2 3">
    <name type="scientific">Paraglaciecola psychrophila 170</name>
    <dbReference type="NCBI Taxonomy" id="1129794"/>
    <lineage>
        <taxon>Bacteria</taxon>
        <taxon>Pseudomonadati</taxon>
        <taxon>Pseudomonadota</taxon>
        <taxon>Gammaproteobacteria</taxon>
        <taxon>Alteromonadales</taxon>
        <taxon>Alteromonadaceae</taxon>
        <taxon>Paraglaciecola</taxon>
    </lineage>
</organism>
<dbReference type="OrthoDB" id="9780724at2"/>
<evidence type="ECO:0000313" key="3">
    <source>
        <dbReference type="Proteomes" id="UP000011864"/>
    </source>
</evidence>
<gene>
    <name evidence="2" type="ORF">C427_0274</name>
</gene>
<dbReference type="HOGENOM" id="CLU_3155907_0_0_6"/>
<proteinExistence type="predicted"/>
<evidence type="ECO:0000259" key="1">
    <source>
        <dbReference type="Pfam" id="PF13655"/>
    </source>
</evidence>
<protein>
    <submittedName>
        <fullName evidence="2">RNA-directed DNA polymerase</fullName>
    </submittedName>
</protein>
<accession>K6ZUR0</accession>
<keyword evidence="2" id="KW-0695">RNA-directed DNA polymerase</keyword>
<dbReference type="GO" id="GO:0003964">
    <property type="term" value="F:RNA-directed DNA polymerase activity"/>
    <property type="evidence" value="ECO:0007669"/>
    <property type="project" value="UniProtKB-KW"/>
</dbReference>
<keyword evidence="2" id="KW-0808">Transferase</keyword>
<dbReference type="Pfam" id="PF13655">
    <property type="entry name" value="RVT_N"/>
    <property type="match status" value="1"/>
</dbReference>
<dbReference type="PATRIC" id="fig|1129794.4.peg.270"/>
<dbReference type="KEGG" id="gps:C427_0274"/>
<reference evidence="2 3" key="1">
    <citation type="journal article" date="2013" name="Genome Announc.">
        <title>Complete Genome Sequence of Glaciecola psychrophila Strain 170T.</title>
        <authorList>
            <person name="Yin J."/>
            <person name="Chen J."/>
            <person name="Liu G."/>
            <person name="Yu Y."/>
            <person name="Song L."/>
            <person name="Wang X."/>
            <person name="Qu X."/>
        </authorList>
    </citation>
    <scope>NUCLEOTIDE SEQUENCE [LARGE SCALE GENOMIC DNA]</scope>
    <source>
        <strain evidence="2 3">170</strain>
    </source>
</reference>
<dbReference type="Proteomes" id="UP000011864">
    <property type="component" value="Chromosome"/>
</dbReference>
<dbReference type="AlphaFoldDB" id="K6ZUR0"/>
<dbReference type="InterPro" id="IPR025960">
    <property type="entry name" value="RVT_N"/>
</dbReference>
<name>K6ZUR0_9ALTE</name>
<feature type="domain" description="Reverse transcriptase N-terminal" evidence="1">
    <location>
        <begin position="17"/>
        <end position="48"/>
    </location>
</feature>
<evidence type="ECO:0000313" key="2">
    <source>
        <dbReference type="EMBL" id="AGH42384.1"/>
    </source>
</evidence>
<dbReference type="EMBL" id="CP003837">
    <property type="protein sequence ID" value="AGH42384.1"/>
    <property type="molecule type" value="Genomic_DNA"/>
</dbReference>
<keyword evidence="2" id="KW-0548">Nucleotidyltransferase</keyword>
<keyword evidence="3" id="KW-1185">Reference proteome</keyword>
<sequence>MPPAVMHGGASSPFANWSPIGWNQVRQDVHRLQMRIAKSARAKRWGKV</sequence>